<protein>
    <submittedName>
        <fullName evidence="2">Uncharacterized protein</fullName>
    </submittedName>
</protein>
<gene>
    <name evidence="2" type="ORF">LCGC14_1094040</name>
</gene>
<proteinExistence type="predicted"/>
<organism evidence="2">
    <name type="scientific">marine sediment metagenome</name>
    <dbReference type="NCBI Taxonomy" id="412755"/>
    <lineage>
        <taxon>unclassified sequences</taxon>
        <taxon>metagenomes</taxon>
        <taxon>ecological metagenomes</taxon>
    </lineage>
</organism>
<evidence type="ECO:0000313" key="2">
    <source>
        <dbReference type="EMBL" id="KKN04775.1"/>
    </source>
</evidence>
<comment type="caution">
    <text evidence="2">The sequence shown here is derived from an EMBL/GenBank/DDBJ whole genome shotgun (WGS) entry which is preliminary data.</text>
</comment>
<dbReference type="EMBL" id="LAZR01004879">
    <property type="protein sequence ID" value="KKN04775.1"/>
    <property type="molecule type" value="Genomic_DNA"/>
</dbReference>
<reference evidence="2" key="1">
    <citation type="journal article" date="2015" name="Nature">
        <title>Complex archaea that bridge the gap between prokaryotes and eukaryotes.</title>
        <authorList>
            <person name="Spang A."/>
            <person name="Saw J.H."/>
            <person name="Jorgensen S.L."/>
            <person name="Zaremba-Niedzwiedzka K."/>
            <person name="Martijn J."/>
            <person name="Lind A.E."/>
            <person name="van Eijk R."/>
            <person name="Schleper C."/>
            <person name="Guy L."/>
            <person name="Ettema T.J."/>
        </authorList>
    </citation>
    <scope>NUCLEOTIDE SEQUENCE</scope>
</reference>
<accession>A0A0F9MBP2</accession>
<sequence length="65" mass="7507">MGSFFNEKILGLIRIPRNMEQQRKEWNQSLKAPTSTTGAENEVSEERQKVLDRMAKMRAARGKNV</sequence>
<dbReference type="AlphaFoldDB" id="A0A0F9MBP2"/>
<feature type="region of interest" description="Disordered" evidence="1">
    <location>
        <begin position="24"/>
        <end position="46"/>
    </location>
</feature>
<evidence type="ECO:0000256" key="1">
    <source>
        <dbReference type="SAM" id="MobiDB-lite"/>
    </source>
</evidence>
<name>A0A0F9MBP2_9ZZZZ</name>
<feature type="compositionally biased region" description="Polar residues" evidence="1">
    <location>
        <begin position="27"/>
        <end position="39"/>
    </location>
</feature>